<evidence type="ECO:0000256" key="7">
    <source>
        <dbReference type="ARBA" id="ARBA00022927"/>
    </source>
</evidence>
<reference evidence="12" key="1">
    <citation type="submission" date="2021-01" db="UniProtKB">
        <authorList>
            <consortium name="EnsemblMetazoa"/>
        </authorList>
    </citation>
    <scope>IDENTIFICATION</scope>
</reference>
<dbReference type="GO" id="GO:0000973">
    <property type="term" value="P:post-transcriptional tethering of RNA polymerase II gene DNA at nuclear periphery"/>
    <property type="evidence" value="ECO:0007669"/>
    <property type="project" value="TreeGrafter"/>
</dbReference>
<dbReference type="PANTHER" id="PTHR23198:SF6">
    <property type="entry name" value="NUCLEAR PORE COMPLEX PROTEIN NUP98-NUP96"/>
    <property type="match status" value="1"/>
</dbReference>
<evidence type="ECO:0000256" key="4">
    <source>
        <dbReference type="ARBA" id="ARBA00013472"/>
    </source>
</evidence>
<evidence type="ECO:0000313" key="13">
    <source>
        <dbReference type="Proteomes" id="UP000594260"/>
    </source>
</evidence>
<dbReference type="OrthoDB" id="3797628at2759"/>
<keyword evidence="5" id="KW-0813">Transport</keyword>
<keyword evidence="9" id="KW-0906">Nuclear pore complex</keyword>
<evidence type="ECO:0000256" key="5">
    <source>
        <dbReference type="ARBA" id="ARBA00022448"/>
    </source>
</evidence>
<sequence length="568" mass="58591">MFGQQPNKPSVLCDANVNQASALGQAQTSVTAQSAMFGSKVIQPGTSFGVAQVPRGLAQQGAPSNSFSQMSQQTQNAAPFTLGSLPEQNQTIRAAPGDFGISPATNSLSQPFVDLQGFPSNFGQVQPQSSNTVFTPSSGHQQAPQQTPQLGSQLTDLQDSIANGFGRSLLGAQALPAVFRGFGTPSAMPTTQTLGGVAHQTSAYNFAQVQQQQPQQVSGIFSPGGQSQQVPQSLLLGQQTPNPLHAGSVGKSAVNSVFGGYETGATPSTGSGFGQINASTGSIVFGGLPSTVNGTSIERGLDEAFFIPVGTSLPFRPIVSTDTMVKNGVTQLAQILYQCVTCMKEYENKSLEELRVEDYLANRKQGPLNARGIFSMTSNINFDVPTSQSQTNFTSLNHSLLANFGQSSTTGSPPASPLTSICARTLTPTGFRPSQTPNTPFGGFNAATRPTSAPSSKPFVPNLNFPTPFSTCMGIKSASGYHFGLGPGGSGAQQNPLMSAASSGPINQLFEPPANASPSSINANILPMPAVSSGIAFSSSPAASPSTPFSGIGPPGSATFGPNPTQRK</sequence>
<evidence type="ECO:0000256" key="8">
    <source>
        <dbReference type="ARBA" id="ARBA00023010"/>
    </source>
</evidence>
<evidence type="ECO:0000256" key="3">
    <source>
        <dbReference type="ARBA" id="ARBA00008926"/>
    </source>
</evidence>
<evidence type="ECO:0000256" key="1">
    <source>
        <dbReference type="ARBA" id="ARBA00004567"/>
    </source>
</evidence>
<feature type="region of interest" description="Disordered" evidence="11">
    <location>
        <begin position="119"/>
        <end position="152"/>
    </location>
</feature>
<dbReference type="GeneID" id="111249233"/>
<dbReference type="AlphaFoldDB" id="A0A7M7K077"/>
<keyword evidence="13" id="KW-1185">Reference proteome</keyword>
<keyword evidence="6" id="KW-0509">mRNA transport</keyword>
<dbReference type="GO" id="GO:0003723">
    <property type="term" value="F:RNA binding"/>
    <property type="evidence" value="ECO:0007669"/>
    <property type="project" value="TreeGrafter"/>
</dbReference>
<feature type="compositionally biased region" description="Low complexity" evidence="11">
    <location>
        <begin position="536"/>
        <end position="550"/>
    </location>
</feature>
<comment type="subcellular location">
    <subcellularLocation>
        <location evidence="2">Nucleus membrane</location>
        <topology evidence="2">Peripheral membrane protein</topology>
        <orientation evidence="2">Nucleoplasmic side</orientation>
    </subcellularLocation>
    <subcellularLocation>
        <location evidence="1">Nucleus</location>
        <location evidence="1">Nuclear pore complex</location>
    </subcellularLocation>
</comment>
<dbReference type="Gene3D" id="1.10.10.2360">
    <property type="match status" value="1"/>
</dbReference>
<evidence type="ECO:0000256" key="9">
    <source>
        <dbReference type="ARBA" id="ARBA00023132"/>
    </source>
</evidence>
<dbReference type="GO" id="GO:0034398">
    <property type="term" value="P:telomere tethering at nuclear periphery"/>
    <property type="evidence" value="ECO:0007669"/>
    <property type="project" value="TreeGrafter"/>
</dbReference>
<dbReference type="GO" id="GO:0044614">
    <property type="term" value="C:nuclear pore cytoplasmic filaments"/>
    <property type="evidence" value="ECO:0007669"/>
    <property type="project" value="TreeGrafter"/>
</dbReference>
<feature type="region of interest" description="Disordered" evidence="11">
    <location>
        <begin position="536"/>
        <end position="568"/>
    </location>
</feature>
<dbReference type="KEGG" id="vde:111249233"/>
<dbReference type="Pfam" id="PF21240">
    <property type="entry name" value="Nup98_GLEBS"/>
    <property type="match status" value="1"/>
</dbReference>
<evidence type="ECO:0000256" key="10">
    <source>
        <dbReference type="ARBA" id="ARBA00023242"/>
    </source>
</evidence>
<dbReference type="InterPro" id="IPR037665">
    <property type="entry name" value="Nucleoporin_S59-like"/>
</dbReference>
<accession>A0A7M7K077</accession>
<evidence type="ECO:0000256" key="2">
    <source>
        <dbReference type="ARBA" id="ARBA00004620"/>
    </source>
</evidence>
<evidence type="ECO:0000313" key="12">
    <source>
        <dbReference type="EnsemblMetazoa" id="XP_022658549"/>
    </source>
</evidence>
<dbReference type="Proteomes" id="UP000594260">
    <property type="component" value="Unplaced"/>
</dbReference>
<dbReference type="InParanoid" id="A0A7M7K077"/>
<comment type="similarity">
    <text evidence="3">Belongs to the nucleoporin GLFG family.</text>
</comment>
<dbReference type="GO" id="GO:0006405">
    <property type="term" value="P:RNA export from nucleus"/>
    <property type="evidence" value="ECO:0007669"/>
    <property type="project" value="TreeGrafter"/>
</dbReference>
<dbReference type="GO" id="GO:0006606">
    <property type="term" value="P:protein import into nucleus"/>
    <property type="evidence" value="ECO:0007669"/>
    <property type="project" value="TreeGrafter"/>
</dbReference>
<protein>
    <recommendedName>
        <fullName evidence="4">Nuclear pore complex protein Nup98-Nup96</fullName>
    </recommendedName>
</protein>
<keyword evidence="8" id="KW-0811">Translocation</keyword>
<keyword evidence="10" id="KW-0539">Nucleus</keyword>
<dbReference type="FunFam" id="1.10.10.2360:FF:000001">
    <property type="entry name" value="Nuclear pore complex protein Nup98-Nup96"/>
    <property type="match status" value="1"/>
</dbReference>
<dbReference type="GO" id="GO:0051028">
    <property type="term" value="P:mRNA transport"/>
    <property type="evidence" value="ECO:0007669"/>
    <property type="project" value="UniProtKB-KW"/>
</dbReference>
<dbReference type="GO" id="GO:0008139">
    <property type="term" value="F:nuclear localization sequence binding"/>
    <property type="evidence" value="ECO:0007669"/>
    <property type="project" value="TreeGrafter"/>
</dbReference>
<organism evidence="12 13">
    <name type="scientific">Varroa destructor</name>
    <name type="common">Honeybee mite</name>
    <dbReference type="NCBI Taxonomy" id="109461"/>
    <lineage>
        <taxon>Eukaryota</taxon>
        <taxon>Metazoa</taxon>
        <taxon>Ecdysozoa</taxon>
        <taxon>Arthropoda</taxon>
        <taxon>Chelicerata</taxon>
        <taxon>Arachnida</taxon>
        <taxon>Acari</taxon>
        <taxon>Parasitiformes</taxon>
        <taxon>Mesostigmata</taxon>
        <taxon>Gamasina</taxon>
        <taxon>Dermanyssoidea</taxon>
        <taxon>Varroidae</taxon>
        <taxon>Varroa</taxon>
    </lineage>
</organism>
<keyword evidence="7" id="KW-0653">Protein transport</keyword>
<dbReference type="GO" id="GO:0031965">
    <property type="term" value="C:nuclear membrane"/>
    <property type="evidence" value="ECO:0007669"/>
    <property type="project" value="UniProtKB-SubCell"/>
</dbReference>
<dbReference type="RefSeq" id="XP_022658549.1">
    <property type="nucleotide sequence ID" value="XM_022802814.1"/>
</dbReference>
<evidence type="ECO:0000256" key="6">
    <source>
        <dbReference type="ARBA" id="ARBA00022816"/>
    </source>
</evidence>
<evidence type="ECO:0000256" key="11">
    <source>
        <dbReference type="SAM" id="MobiDB-lite"/>
    </source>
</evidence>
<proteinExistence type="inferred from homology"/>
<dbReference type="PANTHER" id="PTHR23198">
    <property type="entry name" value="NUCLEOPORIN"/>
    <property type="match status" value="1"/>
</dbReference>
<dbReference type="EnsemblMetazoa" id="XM_022802814">
    <property type="protein sequence ID" value="XP_022658549"/>
    <property type="gene ID" value="LOC111249233"/>
</dbReference>
<dbReference type="GO" id="GO:0017056">
    <property type="term" value="F:structural constituent of nuclear pore"/>
    <property type="evidence" value="ECO:0007669"/>
    <property type="project" value="TreeGrafter"/>
</dbReference>
<name>A0A7M7K077_VARDE</name>